<evidence type="ECO:0000313" key="1">
    <source>
        <dbReference type="EMBL" id="KAK9235110.1"/>
    </source>
</evidence>
<dbReference type="Proteomes" id="UP001433508">
    <property type="component" value="Unassembled WGS sequence"/>
</dbReference>
<name>A0ACC3STZ8_LIPKO</name>
<keyword evidence="2" id="KW-1185">Reference proteome</keyword>
<sequence>MGASQVVGSKPVSYDDWVEIANDFINFELESDPRPIVLYLVCHIFSQIFALLYQFSSNQIVFLKKPMLLIL</sequence>
<dbReference type="EMBL" id="MU971430">
    <property type="protein sequence ID" value="KAK9235110.1"/>
    <property type="molecule type" value="Genomic_DNA"/>
</dbReference>
<proteinExistence type="predicted"/>
<gene>
    <name evidence="1" type="ORF">V1525DRAFT_410886</name>
</gene>
<comment type="caution">
    <text evidence="1">The sequence shown here is derived from an EMBL/GenBank/DDBJ whole genome shotgun (WGS) entry which is preliminary data.</text>
</comment>
<organism evidence="1 2">
    <name type="scientific">Lipomyces kononenkoae</name>
    <name type="common">Yeast</name>
    <dbReference type="NCBI Taxonomy" id="34357"/>
    <lineage>
        <taxon>Eukaryota</taxon>
        <taxon>Fungi</taxon>
        <taxon>Dikarya</taxon>
        <taxon>Ascomycota</taxon>
        <taxon>Saccharomycotina</taxon>
        <taxon>Lipomycetes</taxon>
        <taxon>Lipomycetales</taxon>
        <taxon>Lipomycetaceae</taxon>
        <taxon>Lipomyces</taxon>
    </lineage>
</organism>
<reference evidence="2" key="1">
    <citation type="journal article" date="2024" name="Front. Bioeng. Biotechnol.">
        <title>Genome-scale model development and genomic sequencing of the oleaginous clade Lipomyces.</title>
        <authorList>
            <person name="Czajka J.J."/>
            <person name="Han Y."/>
            <person name="Kim J."/>
            <person name="Mondo S.J."/>
            <person name="Hofstad B.A."/>
            <person name="Robles A."/>
            <person name="Haridas S."/>
            <person name="Riley R."/>
            <person name="LaButti K."/>
            <person name="Pangilinan J."/>
            <person name="Andreopoulos W."/>
            <person name="Lipzen A."/>
            <person name="Yan J."/>
            <person name="Wang M."/>
            <person name="Ng V."/>
            <person name="Grigoriev I.V."/>
            <person name="Spatafora J.W."/>
            <person name="Magnuson J.K."/>
            <person name="Baker S.E."/>
            <person name="Pomraning K.R."/>
        </authorList>
    </citation>
    <scope>NUCLEOTIDE SEQUENCE [LARGE SCALE GENOMIC DNA]</scope>
    <source>
        <strain evidence="2">CBS 7786</strain>
    </source>
</reference>
<evidence type="ECO:0000313" key="2">
    <source>
        <dbReference type="Proteomes" id="UP001433508"/>
    </source>
</evidence>
<protein>
    <submittedName>
        <fullName evidence="1">Uncharacterized protein</fullName>
    </submittedName>
</protein>
<accession>A0ACC3STZ8</accession>